<dbReference type="GO" id="GO:0016491">
    <property type="term" value="F:oxidoreductase activity"/>
    <property type="evidence" value="ECO:0007669"/>
    <property type="project" value="UniProtKB-KW"/>
</dbReference>
<proteinExistence type="predicted"/>
<dbReference type="InterPro" id="IPR003723">
    <property type="entry name" value="Precorrin-6x_reduct"/>
</dbReference>
<reference evidence="2" key="1">
    <citation type="journal article" date="2019" name="Int. J. Syst. Evol. Microbiol.">
        <title>The Global Catalogue of Microorganisms (GCM) 10K type strain sequencing project: providing services to taxonomists for standard genome sequencing and annotation.</title>
        <authorList>
            <consortium name="The Broad Institute Genomics Platform"/>
            <consortium name="The Broad Institute Genome Sequencing Center for Infectious Disease"/>
            <person name="Wu L."/>
            <person name="Ma J."/>
        </authorList>
    </citation>
    <scope>NUCLEOTIDE SEQUENCE [LARGE SCALE GENOMIC DNA]</scope>
    <source>
        <strain evidence="2">CECT 8482</strain>
    </source>
</reference>
<dbReference type="EMBL" id="JAUFRC010000001">
    <property type="protein sequence ID" value="MDN3711978.1"/>
    <property type="molecule type" value="Genomic_DNA"/>
</dbReference>
<sequence>MSRILLLGGTTEAGALAQALAGAGIAAVYSYAGAVAAPRSQPLPVRVGASAASRGFVPIAARKGSARSSMRPILSPRR</sequence>
<dbReference type="Proteomes" id="UP001243846">
    <property type="component" value="Unassembled WGS sequence"/>
</dbReference>
<evidence type="ECO:0000313" key="2">
    <source>
        <dbReference type="Proteomes" id="UP001243846"/>
    </source>
</evidence>
<comment type="caution">
    <text evidence="1">The sequence shown here is derived from an EMBL/GenBank/DDBJ whole genome shotgun (WGS) entry which is preliminary data.</text>
</comment>
<name>A0ABT8D5B3_9RHOB</name>
<accession>A0ABT8D5B3</accession>
<dbReference type="Pfam" id="PF02571">
    <property type="entry name" value="CbiJ"/>
    <property type="match status" value="1"/>
</dbReference>
<gene>
    <name evidence="1" type="ORF">QWZ10_09430</name>
</gene>
<evidence type="ECO:0000313" key="1">
    <source>
        <dbReference type="EMBL" id="MDN3711978.1"/>
    </source>
</evidence>
<dbReference type="EC" id="1.3.1.106" evidence="1"/>
<dbReference type="PROSITE" id="PS51014">
    <property type="entry name" value="COBK_CBIJ"/>
    <property type="match status" value="1"/>
</dbReference>
<protein>
    <submittedName>
        <fullName evidence="1">Precorrin-6A/cobalt-precorrin-6A reductase</fullName>
        <ecNumber evidence="1">1.3.1.106</ecNumber>
    </submittedName>
</protein>
<organism evidence="1 2">
    <name type="scientific">Paracoccus cavernae</name>
    <dbReference type="NCBI Taxonomy" id="1571207"/>
    <lineage>
        <taxon>Bacteria</taxon>
        <taxon>Pseudomonadati</taxon>
        <taxon>Pseudomonadota</taxon>
        <taxon>Alphaproteobacteria</taxon>
        <taxon>Rhodobacterales</taxon>
        <taxon>Paracoccaceae</taxon>
        <taxon>Paracoccus</taxon>
    </lineage>
</organism>
<keyword evidence="2" id="KW-1185">Reference proteome</keyword>
<keyword evidence="1" id="KW-0560">Oxidoreductase</keyword>